<comment type="caution">
    <text evidence="2">The sequence shown here is derived from an EMBL/GenBank/DDBJ whole genome shotgun (WGS) entry which is preliminary data.</text>
</comment>
<name>A0A814G4Q5_9BILA</name>
<protein>
    <submittedName>
        <fullName evidence="2">Uncharacterized protein</fullName>
    </submittedName>
</protein>
<feature type="non-terminal residue" evidence="2">
    <location>
        <position position="1"/>
    </location>
</feature>
<dbReference type="Proteomes" id="UP000663879">
    <property type="component" value="Unassembled WGS sequence"/>
</dbReference>
<feature type="region of interest" description="Disordered" evidence="1">
    <location>
        <begin position="1"/>
        <end position="45"/>
    </location>
</feature>
<gene>
    <name evidence="2" type="ORF">OXX778_LOCUS16004</name>
</gene>
<feature type="compositionally biased region" description="Basic and acidic residues" evidence="1">
    <location>
        <begin position="18"/>
        <end position="31"/>
    </location>
</feature>
<sequence>KKKEKVEDGFAQQNISSYDKDENVKKESSDHDTDEEPDSDNGIKENVEYNVTASRSGELVQLLEQFVVSKNRI</sequence>
<keyword evidence="3" id="KW-1185">Reference proteome</keyword>
<accession>A0A814G4Q5</accession>
<evidence type="ECO:0000313" key="2">
    <source>
        <dbReference type="EMBL" id="CAF0992812.1"/>
    </source>
</evidence>
<dbReference type="EMBL" id="CAJNOC010003670">
    <property type="protein sequence ID" value="CAF0992812.1"/>
    <property type="molecule type" value="Genomic_DNA"/>
</dbReference>
<organism evidence="2 3">
    <name type="scientific">Brachionus calyciflorus</name>
    <dbReference type="NCBI Taxonomy" id="104777"/>
    <lineage>
        <taxon>Eukaryota</taxon>
        <taxon>Metazoa</taxon>
        <taxon>Spiralia</taxon>
        <taxon>Gnathifera</taxon>
        <taxon>Rotifera</taxon>
        <taxon>Eurotatoria</taxon>
        <taxon>Monogononta</taxon>
        <taxon>Pseudotrocha</taxon>
        <taxon>Ploima</taxon>
        <taxon>Brachionidae</taxon>
        <taxon>Brachionus</taxon>
    </lineage>
</organism>
<evidence type="ECO:0000313" key="3">
    <source>
        <dbReference type="Proteomes" id="UP000663879"/>
    </source>
</evidence>
<dbReference type="AlphaFoldDB" id="A0A814G4Q5"/>
<evidence type="ECO:0000256" key="1">
    <source>
        <dbReference type="SAM" id="MobiDB-lite"/>
    </source>
</evidence>
<reference evidence="2" key="1">
    <citation type="submission" date="2021-02" db="EMBL/GenBank/DDBJ databases">
        <authorList>
            <person name="Nowell W R."/>
        </authorList>
    </citation>
    <scope>NUCLEOTIDE SEQUENCE</scope>
    <source>
        <strain evidence="2">Ploen Becks lab</strain>
    </source>
</reference>
<proteinExistence type="predicted"/>